<dbReference type="AlphaFoldDB" id="A0A1E5PKW4"/>
<dbReference type="Proteomes" id="UP000095705">
    <property type="component" value="Unassembled WGS sequence"/>
</dbReference>
<dbReference type="STRING" id="36818.BGK67_01200"/>
<dbReference type="InterPro" id="IPR001460">
    <property type="entry name" value="PCN-bd_Tpept"/>
</dbReference>
<dbReference type="EMBL" id="MEHK01000001">
    <property type="protein sequence ID" value="OEJ30170.1"/>
    <property type="molecule type" value="Genomic_DNA"/>
</dbReference>
<evidence type="ECO:0000313" key="3">
    <source>
        <dbReference type="Proteomes" id="UP000095705"/>
    </source>
</evidence>
<gene>
    <name evidence="2" type="ORF">BGK67_01200</name>
</gene>
<accession>A0A1E5PKW4</accession>
<dbReference type="PANTHER" id="PTHR30627">
    <property type="entry name" value="PEPTIDOGLYCAN D,D-TRANSPEPTIDASE"/>
    <property type="match status" value="1"/>
</dbReference>
<dbReference type="GO" id="GO:0071972">
    <property type="term" value="F:peptidoglycan L,D-transpeptidase activity"/>
    <property type="evidence" value="ECO:0007669"/>
    <property type="project" value="TreeGrafter"/>
</dbReference>
<dbReference type="GO" id="GO:0005886">
    <property type="term" value="C:plasma membrane"/>
    <property type="evidence" value="ECO:0007669"/>
    <property type="project" value="TreeGrafter"/>
</dbReference>
<dbReference type="OrthoDB" id="9766847at2"/>
<reference evidence="2 3" key="1">
    <citation type="submission" date="2016-08" db="EMBL/GenBank/DDBJ databases">
        <title>The complete genome of Streptomyces subrutilus 10-1-1.</title>
        <authorList>
            <person name="Chen X."/>
        </authorList>
    </citation>
    <scope>NUCLEOTIDE SEQUENCE [LARGE SCALE GENOMIC DNA]</scope>
    <source>
        <strain evidence="2 3">10-1-1</strain>
    </source>
</reference>
<evidence type="ECO:0000259" key="1">
    <source>
        <dbReference type="Pfam" id="PF00905"/>
    </source>
</evidence>
<dbReference type="GO" id="GO:0071555">
    <property type="term" value="P:cell wall organization"/>
    <property type="evidence" value="ECO:0007669"/>
    <property type="project" value="TreeGrafter"/>
</dbReference>
<dbReference type="PANTHER" id="PTHR30627:SF24">
    <property type="entry name" value="PENICILLIN-BINDING PROTEIN 4B"/>
    <property type="match status" value="1"/>
</dbReference>
<keyword evidence="3" id="KW-1185">Reference proteome</keyword>
<dbReference type="InterPro" id="IPR012338">
    <property type="entry name" value="Beta-lactam/transpept-like"/>
</dbReference>
<dbReference type="GO" id="GO:0008658">
    <property type="term" value="F:penicillin binding"/>
    <property type="evidence" value="ECO:0007669"/>
    <property type="project" value="InterPro"/>
</dbReference>
<proteinExistence type="predicted"/>
<organism evidence="2 3">
    <name type="scientific">Streptomyces subrutilus</name>
    <dbReference type="NCBI Taxonomy" id="36818"/>
    <lineage>
        <taxon>Bacteria</taxon>
        <taxon>Bacillati</taxon>
        <taxon>Actinomycetota</taxon>
        <taxon>Actinomycetes</taxon>
        <taxon>Kitasatosporales</taxon>
        <taxon>Streptomycetaceae</taxon>
        <taxon>Streptomyces</taxon>
    </lineage>
</organism>
<dbReference type="Gene3D" id="3.90.1310.10">
    <property type="entry name" value="Penicillin-binding protein 2a (Domain 2)"/>
    <property type="match status" value="1"/>
</dbReference>
<dbReference type="InterPro" id="IPR050515">
    <property type="entry name" value="Beta-lactam/transpept"/>
</dbReference>
<dbReference type="Gene3D" id="3.40.710.10">
    <property type="entry name" value="DD-peptidase/beta-lactamase superfamily"/>
    <property type="match status" value="1"/>
</dbReference>
<dbReference type="SUPFAM" id="SSF56601">
    <property type="entry name" value="beta-lactamase/transpeptidase-like"/>
    <property type="match status" value="1"/>
</dbReference>
<name>A0A1E5PKW4_9ACTN</name>
<evidence type="ECO:0000313" key="2">
    <source>
        <dbReference type="EMBL" id="OEJ30170.1"/>
    </source>
</evidence>
<dbReference type="RefSeq" id="WP_069918312.1">
    <property type="nucleotide sequence ID" value="NZ_MEHK01000001.1"/>
</dbReference>
<comment type="caution">
    <text evidence="2">The sequence shown here is derived from an EMBL/GenBank/DDBJ whole genome shotgun (WGS) entry which is preliminary data.</text>
</comment>
<protein>
    <recommendedName>
        <fullName evidence="1">Penicillin-binding protein transpeptidase domain-containing protein</fullName>
    </recommendedName>
</protein>
<sequence length="154" mass="16618">MRETAEKFDCKQEHFLPVRTSAGTYPAQLDGPLTALTGMGQGSLTSTPMQMVMPAAGIANNGTVMKPYLVEEIQAPDLSVIEKTAPEAHGQALSRRTAKKVQEMMEHTVREGTARQRSTDPHGSVLGSCARRARGLHVNSGRAPMIFPRAGLYA</sequence>
<feature type="domain" description="Penicillin-binding protein transpeptidase" evidence="1">
    <location>
        <begin position="34"/>
        <end position="118"/>
    </location>
</feature>
<dbReference type="Pfam" id="PF00905">
    <property type="entry name" value="Transpeptidase"/>
    <property type="match status" value="1"/>
</dbReference>